<evidence type="ECO:0000256" key="1">
    <source>
        <dbReference type="SAM" id="MobiDB-lite"/>
    </source>
</evidence>
<feature type="compositionally biased region" description="Basic and acidic residues" evidence="1">
    <location>
        <begin position="36"/>
        <end position="45"/>
    </location>
</feature>
<feature type="compositionally biased region" description="Polar residues" evidence="1">
    <location>
        <begin position="47"/>
        <end position="58"/>
    </location>
</feature>
<reference evidence="3" key="1">
    <citation type="journal article" date="2011" name="Nat. Genet.">
        <title>The Arabidopsis lyrata genome sequence and the basis of rapid genome size change.</title>
        <authorList>
            <person name="Hu T.T."/>
            <person name="Pattyn P."/>
            <person name="Bakker E.G."/>
            <person name="Cao J."/>
            <person name="Cheng J.-F."/>
            <person name="Clark R.M."/>
            <person name="Fahlgren N."/>
            <person name="Fawcett J.A."/>
            <person name="Grimwood J."/>
            <person name="Gundlach H."/>
            <person name="Haberer G."/>
            <person name="Hollister J.D."/>
            <person name="Ossowski S."/>
            <person name="Ottilar R.P."/>
            <person name="Salamov A.A."/>
            <person name="Schneeberger K."/>
            <person name="Spannagl M."/>
            <person name="Wang X."/>
            <person name="Yang L."/>
            <person name="Nasrallah M.E."/>
            <person name="Bergelson J."/>
            <person name="Carrington J.C."/>
            <person name="Gaut B.S."/>
            <person name="Schmutz J."/>
            <person name="Mayer K.F.X."/>
            <person name="Van de Peer Y."/>
            <person name="Grigoriev I.V."/>
            <person name="Nordborg M."/>
            <person name="Weigel D."/>
            <person name="Guo Y.-L."/>
        </authorList>
    </citation>
    <scope>NUCLEOTIDE SEQUENCE [LARGE SCALE GENOMIC DNA]</scope>
    <source>
        <strain evidence="3">cv. MN47</strain>
    </source>
</reference>
<gene>
    <name evidence="2" type="ORF">ARALYDRAFT_899417</name>
</gene>
<dbReference type="Proteomes" id="UP000008694">
    <property type="component" value="Unassembled WGS sequence"/>
</dbReference>
<evidence type="ECO:0000313" key="2">
    <source>
        <dbReference type="EMBL" id="EFH59994.1"/>
    </source>
</evidence>
<name>D7LA63_ARALL</name>
<protein>
    <submittedName>
        <fullName evidence="2">Expressed protein</fullName>
    </submittedName>
</protein>
<feature type="region of interest" description="Disordered" evidence="1">
    <location>
        <begin position="18"/>
        <end position="58"/>
    </location>
</feature>
<proteinExistence type="predicted"/>
<dbReference type="Gramene" id="scaffold_303387.1">
    <property type="protein sequence ID" value="scaffold_303387.1"/>
    <property type="gene ID" value="scaffold_303387.1"/>
</dbReference>
<dbReference type="PROSITE" id="PS51257">
    <property type="entry name" value="PROKAR_LIPOPROTEIN"/>
    <property type="match status" value="1"/>
</dbReference>
<dbReference type="AlphaFoldDB" id="D7LA63"/>
<keyword evidence="3" id="KW-1185">Reference proteome</keyword>
<sequence length="58" mass="6485">MTKMESITTGFRLMELLREKRATSSPPLSSSSCNRSETKESKGRGSSDLQLSSQTQFR</sequence>
<evidence type="ECO:0000313" key="3">
    <source>
        <dbReference type="Proteomes" id="UP000008694"/>
    </source>
</evidence>
<accession>D7LA63</accession>
<organism evidence="3">
    <name type="scientific">Arabidopsis lyrata subsp. lyrata</name>
    <name type="common">Lyre-leaved rock-cress</name>
    <dbReference type="NCBI Taxonomy" id="81972"/>
    <lineage>
        <taxon>Eukaryota</taxon>
        <taxon>Viridiplantae</taxon>
        <taxon>Streptophyta</taxon>
        <taxon>Embryophyta</taxon>
        <taxon>Tracheophyta</taxon>
        <taxon>Spermatophyta</taxon>
        <taxon>Magnoliopsida</taxon>
        <taxon>eudicotyledons</taxon>
        <taxon>Gunneridae</taxon>
        <taxon>Pentapetalae</taxon>
        <taxon>rosids</taxon>
        <taxon>malvids</taxon>
        <taxon>Brassicales</taxon>
        <taxon>Brassicaceae</taxon>
        <taxon>Camelineae</taxon>
        <taxon>Arabidopsis</taxon>
    </lineage>
</organism>
<dbReference type="HOGENOM" id="CLU_2981751_0_0_1"/>
<dbReference type="EMBL" id="GL348715">
    <property type="protein sequence ID" value="EFH59994.1"/>
    <property type="molecule type" value="Genomic_DNA"/>
</dbReference>